<dbReference type="InterPro" id="IPR000719">
    <property type="entry name" value="Prot_kinase_dom"/>
</dbReference>
<dbReference type="InterPro" id="IPR047117">
    <property type="entry name" value="PERK1-13-like"/>
</dbReference>
<evidence type="ECO:0000256" key="15">
    <source>
        <dbReference type="SAM" id="MobiDB-lite"/>
    </source>
</evidence>
<evidence type="ECO:0000256" key="4">
    <source>
        <dbReference type="ARBA" id="ARBA00022527"/>
    </source>
</evidence>
<feature type="compositionally biased region" description="Low complexity" evidence="15">
    <location>
        <begin position="179"/>
        <end position="194"/>
    </location>
</feature>
<evidence type="ECO:0000256" key="16">
    <source>
        <dbReference type="SAM" id="Phobius"/>
    </source>
</evidence>
<sequence length="506" mass="56798">MKLCICNALFYLIEILAVVKCPSRLLLLPFCLRYLKFEVQETDYETYVEPMLGHNQHGFCQQIIQFSFLSSCRHSTHSKWYELLKCHYTLEDFQSRRPPDLGLPLLVQCSGLLKETQSFYLMLKPYGAIVGGAAGVLALVAVVVGFVWFCKLQCKNFSNKNSETGSSDPSAPVEWNRRGGPSSAAAPPLSGPQGARQFTMEELEQATKQFNESNLIGYGSFGLVYKGFLSDGTIVAIKRRPGPPRREFVAEATNLSEIQHRNLVTLLGYCQESGSQMLVFEYLPNGSMCNHLYDTGLDATTKLEFKRRLSIALGAAKGLRHLHTLKPPLVHRNFKTANVLVDENFIAKVADTGISRLLEKIEDAGPSQTPSVNVFQHPEIEESRTFSEISDVYSFGVFLLELITGREALYDESFGSDESLFQWVETRLSINDFVDHRLVGSFTMEGMKDLIKLMLQCMSLSGKWQLKIEKVVLELERIHEKEMALTTGMGEGTTKFTLGSQLFTSK</sequence>
<name>A0ABY9BVJ3_VITVI</name>
<evidence type="ECO:0000259" key="18">
    <source>
        <dbReference type="PROSITE" id="PS50011"/>
    </source>
</evidence>
<dbReference type="Gene3D" id="1.10.510.10">
    <property type="entry name" value="Transferase(Phosphotransferase) domain 1"/>
    <property type="match status" value="1"/>
</dbReference>
<feature type="signal peptide" evidence="17">
    <location>
        <begin position="1"/>
        <end position="17"/>
    </location>
</feature>
<reference evidence="19 20" key="1">
    <citation type="journal article" date="2023" name="Hortic Res">
        <title>The complete reference genome for grapevine (Vitis vinifera L.) genetics and breeding.</title>
        <authorList>
            <person name="Shi X."/>
            <person name="Cao S."/>
            <person name="Wang X."/>
            <person name="Huang S."/>
            <person name="Wang Y."/>
            <person name="Liu Z."/>
            <person name="Liu W."/>
            <person name="Leng X."/>
            <person name="Peng Y."/>
            <person name="Wang N."/>
            <person name="Wang Y."/>
            <person name="Ma Z."/>
            <person name="Xu X."/>
            <person name="Zhang F."/>
            <person name="Xue H."/>
            <person name="Zhong H."/>
            <person name="Wang Y."/>
            <person name="Zhang K."/>
            <person name="Velt A."/>
            <person name="Avia K."/>
            <person name="Holtgrawe D."/>
            <person name="Grimplet J."/>
            <person name="Matus J.T."/>
            <person name="Ware D."/>
            <person name="Wu X."/>
            <person name="Wang H."/>
            <person name="Liu C."/>
            <person name="Fang Y."/>
            <person name="Rustenholz C."/>
            <person name="Cheng Z."/>
            <person name="Xiao H."/>
            <person name="Zhou Y."/>
        </authorList>
    </citation>
    <scope>NUCLEOTIDE SEQUENCE [LARGE SCALE GENOMIC DNA]</scope>
    <source>
        <strain evidence="20">cv. Pinot noir / PN40024</strain>
        <tissue evidence="19">Leaf</tissue>
    </source>
</reference>
<keyword evidence="6 16" id="KW-0812">Transmembrane</keyword>
<dbReference type="PANTHER" id="PTHR47982:SF54">
    <property type="entry name" value="PROTEIN KINASE SUPERFAMILY PROTEIN"/>
    <property type="match status" value="1"/>
</dbReference>
<feature type="region of interest" description="Disordered" evidence="15">
    <location>
        <begin position="160"/>
        <end position="194"/>
    </location>
</feature>
<comment type="subcellular location">
    <subcellularLocation>
        <location evidence="1">Cell membrane</location>
        <topology evidence="1">Single-pass membrane protein</topology>
    </subcellularLocation>
</comment>
<evidence type="ECO:0000313" key="20">
    <source>
        <dbReference type="Proteomes" id="UP001227230"/>
    </source>
</evidence>
<evidence type="ECO:0000256" key="9">
    <source>
        <dbReference type="ARBA" id="ARBA00022840"/>
    </source>
</evidence>
<evidence type="ECO:0000313" key="19">
    <source>
        <dbReference type="EMBL" id="WJZ86943.1"/>
    </source>
</evidence>
<proteinExistence type="predicted"/>
<keyword evidence="10 16" id="KW-1133">Transmembrane helix</keyword>
<keyword evidence="9 14" id="KW-0067">ATP-binding</keyword>
<keyword evidence="7 14" id="KW-0547">Nucleotide-binding</keyword>
<gene>
    <name evidence="19" type="ORF">VitviT2T_006356</name>
</gene>
<organism evidence="19 20">
    <name type="scientific">Vitis vinifera</name>
    <name type="common">Grape</name>
    <dbReference type="NCBI Taxonomy" id="29760"/>
    <lineage>
        <taxon>Eukaryota</taxon>
        <taxon>Viridiplantae</taxon>
        <taxon>Streptophyta</taxon>
        <taxon>Embryophyta</taxon>
        <taxon>Tracheophyta</taxon>
        <taxon>Spermatophyta</taxon>
        <taxon>Magnoliopsida</taxon>
        <taxon>eudicotyledons</taxon>
        <taxon>Gunneridae</taxon>
        <taxon>Pentapetalae</taxon>
        <taxon>rosids</taxon>
        <taxon>Vitales</taxon>
        <taxon>Vitaceae</taxon>
        <taxon>Viteae</taxon>
        <taxon>Vitis</taxon>
    </lineage>
</organism>
<evidence type="ECO:0000256" key="17">
    <source>
        <dbReference type="SAM" id="SignalP"/>
    </source>
</evidence>
<feature type="compositionally biased region" description="Polar residues" evidence="15">
    <location>
        <begin position="160"/>
        <end position="169"/>
    </location>
</feature>
<protein>
    <recommendedName>
        <fullName evidence="2">non-specific serine/threonine protein kinase</fullName>
        <ecNumber evidence="2">2.7.11.1</ecNumber>
    </recommendedName>
</protein>
<evidence type="ECO:0000256" key="14">
    <source>
        <dbReference type="PROSITE-ProRule" id="PRU10141"/>
    </source>
</evidence>
<comment type="catalytic activity">
    <reaction evidence="12">
        <text>L-threonyl-[protein] + ATP = O-phospho-L-threonyl-[protein] + ADP + H(+)</text>
        <dbReference type="Rhea" id="RHEA:46608"/>
        <dbReference type="Rhea" id="RHEA-COMP:11060"/>
        <dbReference type="Rhea" id="RHEA-COMP:11605"/>
        <dbReference type="ChEBI" id="CHEBI:15378"/>
        <dbReference type="ChEBI" id="CHEBI:30013"/>
        <dbReference type="ChEBI" id="CHEBI:30616"/>
        <dbReference type="ChEBI" id="CHEBI:61977"/>
        <dbReference type="ChEBI" id="CHEBI:456216"/>
        <dbReference type="EC" id="2.7.11.1"/>
    </reaction>
</comment>
<evidence type="ECO:0000256" key="13">
    <source>
        <dbReference type="ARBA" id="ARBA00048679"/>
    </source>
</evidence>
<dbReference type="Gene3D" id="3.30.200.20">
    <property type="entry name" value="Phosphorylase Kinase, domain 1"/>
    <property type="match status" value="1"/>
</dbReference>
<dbReference type="PROSITE" id="PS00107">
    <property type="entry name" value="PROTEIN_KINASE_ATP"/>
    <property type="match status" value="1"/>
</dbReference>
<feature type="domain" description="Protein kinase" evidence="18">
    <location>
        <begin position="210"/>
        <end position="482"/>
    </location>
</feature>
<dbReference type="PANTHER" id="PTHR47982">
    <property type="entry name" value="PROLINE-RICH RECEPTOR-LIKE PROTEIN KINASE PERK4"/>
    <property type="match status" value="1"/>
</dbReference>
<evidence type="ECO:0000256" key="2">
    <source>
        <dbReference type="ARBA" id="ARBA00012513"/>
    </source>
</evidence>
<keyword evidence="17" id="KW-0732">Signal</keyword>
<feature type="transmembrane region" description="Helical" evidence="16">
    <location>
        <begin position="126"/>
        <end position="150"/>
    </location>
</feature>
<keyword evidence="11 16" id="KW-0472">Membrane</keyword>
<dbReference type="EC" id="2.7.11.1" evidence="2"/>
<evidence type="ECO:0000256" key="1">
    <source>
        <dbReference type="ARBA" id="ARBA00004162"/>
    </source>
</evidence>
<comment type="catalytic activity">
    <reaction evidence="13">
        <text>L-seryl-[protein] + ATP = O-phospho-L-seryl-[protein] + ADP + H(+)</text>
        <dbReference type="Rhea" id="RHEA:17989"/>
        <dbReference type="Rhea" id="RHEA-COMP:9863"/>
        <dbReference type="Rhea" id="RHEA-COMP:11604"/>
        <dbReference type="ChEBI" id="CHEBI:15378"/>
        <dbReference type="ChEBI" id="CHEBI:29999"/>
        <dbReference type="ChEBI" id="CHEBI:30616"/>
        <dbReference type="ChEBI" id="CHEBI:83421"/>
        <dbReference type="ChEBI" id="CHEBI:456216"/>
        <dbReference type="EC" id="2.7.11.1"/>
    </reaction>
</comment>
<feature type="chain" id="PRO_5045819609" description="non-specific serine/threonine protein kinase" evidence="17">
    <location>
        <begin position="18"/>
        <end position="506"/>
    </location>
</feature>
<dbReference type="EMBL" id="CP126652">
    <property type="protein sequence ID" value="WJZ86943.1"/>
    <property type="molecule type" value="Genomic_DNA"/>
</dbReference>
<evidence type="ECO:0000256" key="7">
    <source>
        <dbReference type="ARBA" id="ARBA00022741"/>
    </source>
</evidence>
<evidence type="ECO:0000256" key="8">
    <source>
        <dbReference type="ARBA" id="ARBA00022777"/>
    </source>
</evidence>
<keyword evidence="8" id="KW-0418">Kinase</keyword>
<evidence type="ECO:0000256" key="6">
    <source>
        <dbReference type="ARBA" id="ARBA00022692"/>
    </source>
</evidence>
<dbReference type="InterPro" id="IPR017441">
    <property type="entry name" value="Protein_kinase_ATP_BS"/>
</dbReference>
<dbReference type="Proteomes" id="UP001227230">
    <property type="component" value="Chromosome 5"/>
</dbReference>
<keyword evidence="20" id="KW-1185">Reference proteome</keyword>
<dbReference type="InterPro" id="IPR011009">
    <property type="entry name" value="Kinase-like_dom_sf"/>
</dbReference>
<evidence type="ECO:0000256" key="11">
    <source>
        <dbReference type="ARBA" id="ARBA00023136"/>
    </source>
</evidence>
<dbReference type="SUPFAM" id="SSF56112">
    <property type="entry name" value="Protein kinase-like (PK-like)"/>
    <property type="match status" value="1"/>
</dbReference>
<evidence type="ECO:0000256" key="12">
    <source>
        <dbReference type="ARBA" id="ARBA00047899"/>
    </source>
</evidence>
<dbReference type="InterPro" id="IPR001245">
    <property type="entry name" value="Ser-Thr/Tyr_kinase_cat_dom"/>
</dbReference>
<feature type="binding site" evidence="14">
    <location>
        <position position="238"/>
    </location>
    <ligand>
        <name>ATP</name>
        <dbReference type="ChEBI" id="CHEBI:30616"/>
    </ligand>
</feature>
<evidence type="ECO:0000256" key="5">
    <source>
        <dbReference type="ARBA" id="ARBA00022679"/>
    </source>
</evidence>
<dbReference type="PROSITE" id="PS50011">
    <property type="entry name" value="PROTEIN_KINASE_DOM"/>
    <property type="match status" value="1"/>
</dbReference>
<keyword evidence="4" id="KW-0723">Serine/threonine-protein kinase</keyword>
<evidence type="ECO:0000256" key="3">
    <source>
        <dbReference type="ARBA" id="ARBA00022475"/>
    </source>
</evidence>
<keyword evidence="5" id="KW-0808">Transferase</keyword>
<evidence type="ECO:0000256" key="10">
    <source>
        <dbReference type="ARBA" id="ARBA00022989"/>
    </source>
</evidence>
<accession>A0ABY9BVJ3</accession>
<dbReference type="Pfam" id="PF07714">
    <property type="entry name" value="PK_Tyr_Ser-Thr"/>
    <property type="match status" value="1"/>
</dbReference>
<keyword evidence="3" id="KW-1003">Cell membrane</keyword>